<dbReference type="RefSeq" id="WP_012787085.1">
    <property type="nucleotide sequence ID" value="NC_013131.1"/>
</dbReference>
<dbReference type="Proteomes" id="UP000000851">
    <property type="component" value="Chromosome"/>
</dbReference>
<dbReference type="HOGENOM" id="CLU_2394393_0_0_11"/>
<evidence type="ECO:0000313" key="2">
    <source>
        <dbReference type="EMBL" id="ACU71792.1"/>
    </source>
</evidence>
<dbReference type="STRING" id="479433.Caci_2883"/>
<dbReference type="InParanoid" id="C7Q2Q0"/>
<organism evidence="2 3">
    <name type="scientific">Catenulispora acidiphila (strain DSM 44928 / JCM 14897 / NBRC 102108 / NRRL B-24433 / ID139908)</name>
    <dbReference type="NCBI Taxonomy" id="479433"/>
    <lineage>
        <taxon>Bacteria</taxon>
        <taxon>Bacillati</taxon>
        <taxon>Actinomycetota</taxon>
        <taxon>Actinomycetes</taxon>
        <taxon>Catenulisporales</taxon>
        <taxon>Catenulisporaceae</taxon>
        <taxon>Catenulispora</taxon>
    </lineage>
</organism>
<reference evidence="2 3" key="1">
    <citation type="journal article" date="2009" name="Stand. Genomic Sci.">
        <title>Complete genome sequence of Catenulispora acidiphila type strain (ID 139908).</title>
        <authorList>
            <person name="Copeland A."/>
            <person name="Lapidus A."/>
            <person name="Glavina Del Rio T."/>
            <person name="Nolan M."/>
            <person name="Lucas S."/>
            <person name="Chen F."/>
            <person name="Tice H."/>
            <person name="Cheng J.F."/>
            <person name="Bruce D."/>
            <person name="Goodwin L."/>
            <person name="Pitluck S."/>
            <person name="Mikhailova N."/>
            <person name="Pati A."/>
            <person name="Ivanova N."/>
            <person name="Mavromatis K."/>
            <person name="Chen A."/>
            <person name="Palaniappan K."/>
            <person name="Chain P."/>
            <person name="Land M."/>
            <person name="Hauser L."/>
            <person name="Chang Y.J."/>
            <person name="Jeffries C.D."/>
            <person name="Chertkov O."/>
            <person name="Brettin T."/>
            <person name="Detter J.C."/>
            <person name="Han C."/>
            <person name="Ali Z."/>
            <person name="Tindall B.J."/>
            <person name="Goker M."/>
            <person name="Bristow J."/>
            <person name="Eisen J.A."/>
            <person name="Markowitz V."/>
            <person name="Hugenholtz P."/>
            <person name="Kyrpides N.C."/>
            <person name="Klenk H.P."/>
        </authorList>
    </citation>
    <scope>NUCLEOTIDE SEQUENCE [LARGE SCALE GENOMIC DNA]</scope>
    <source>
        <strain evidence="3">DSM 44928 / JCM 14897 / NBRC 102108 / NRRL B-24433 / ID139908</strain>
    </source>
</reference>
<dbReference type="EMBL" id="CP001700">
    <property type="protein sequence ID" value="ACU71792.1"/>
    <property type="molecule type" value="Genomic_DNA"/>
</dbReference>
<evidence type="ECO:0000313" key="3">
    <source>
        <dbReference type="Proteomes" id="UP000000851"/>
    </source>
</evidence>
<dbReference type="KEGG" id="cai:Caci_2883"/>
<feature type="region of interest" description="Disordered" evidence="1">
    <location>
        <begin position="1"/>
        <end position="31"/>
    </location>
</feature>
<proteinExistence type="predicted"/>
<accession>C7Q2Q0</accession>
<evidence type="ECO:0000256" key="1">
    <source>
        <dbReference type="SAM" id="MobiDB-lite"/>
    </source>
</evidence>
<gene>
    <name evidence="2" type="ordered locus">Caci_2883</name>
</gene>
<dbReference type="AlphaFoldDB" id="C7Q2Q0"/>
<feature type="compositionally biased region" description="Basic and acidic residues" evidence="1">
    <location>
        <begin position="13"/>
        <end position="31"/>
    </location>
</feature>
<sequence length="93" mass="10227">MNGPQHYAAAEKALAKAESESGPRGDAGQLDKHMRLHAAHLAMAQFALDVAVNADRLFDGMEMRSEQLQARTDAMYDNRNNWIAAITEDRGVS</sequence>
<protein>
    <submittedName>
        <fullName evidence="2">Uncharacterized protein</fullName>
    </submittedName>
</protein>
<keyword evidence="3" id="KW-1185">Reference proteome</keyword>
<name>C7Q2Q0_CATAD</name>